<keyword evidence="8" id="KW-1185">Reference proteome</keyword>
<dbReference type="Gene3D" id="3.40.50.2300">
    <property type="match status" value="1"/>
</dbReference>
<dbReference type="PRINTS" id="PR00032">
    <property type="entry name" value="HTHARAC"/>
</dbReference>
<protein>
    <submittedName>
        <fullName evidence="7">Response regulator</fullName>
    </submittedName>
</protein>
<dbReference type="GO" id="GO:0000160">
    <property type="term" value="P:phosphorelay signal transduction system"/>
    <property type="evidence" value="ECO:0007669"/>
    <property type="project" value="InterPro"/>
</dbReference>
<dbReference type="PROSITE" id="PS01124">
    <property type="entry name" value="HTH_ARAC_FAMILY_2"/>
    <property type="match status" value="1"/>
</dbReference>
<name>A0A927H409_9BACL</name>
<dbReference type="InterPro" id="IPR009057">
    <property type="entry name" value="Homeodomain-like_sf"/>
</dbReference>
<keyword evidence="4" id="KW-0597">Phosphoprotein</keyword>
<dbReference type="PANTHER" id="PTHR43280">
    <property type="entry name" value="ARAC-FAMILY TRANSCRIPTIONAL REGULATOR"/>
    <property type="match status" value="1"/>
</dbReference>
<evidence type="ECO:0000259" key="6">
    <source>
        <dbReference type="PROSITE" id="PS50110"/>
    </source>
</evidence>
<evidence type="ECO:0000256" key="2">
    <source>
        <dbReference type="ARBA" id="ARBA00023125"/>
    </source>
</evidence>
<dbReference type="RefSeq" id="WP_190857167.1">
    <property type="nucleotide sequence ID" value="NZ_JACXIY010000001.1"/>
</dbReference>
<dbReference type="PROSITE" id="PS00041">
    <property type="entry name" value="HTH_ARAC_FAMILY_1"/>
    <property type="match status" value="1"/>
</dbReference>
<keyword evidence="1" id="KW-0805">Transcription regulation</keyword>
<dbReference type="PROSITE" id="PS50110">
    <property type="entry name" value="RESPONSE_REGULATORY"/>
    <property type="match status" value="1"/>
</dbReference>
<dbReference type="Proteomes" id="UP000632125">
    <property type="component" value="Unassembled WGS sequence"/>
</dbReference>
<dbReference type="SMART" id="SM00342">
    <property type="entry name" value="HTH_ARAC"/>
    <property type="match status" value="1"/>
</dbReference>
<evidence type="ECO:0000313" key="8">
    <source>
        <dbReference type="Proteomes" id="UP000632125"/>
    </source>
</evidence>
<keyword evidence="3" id="KW-0804">Transcription</keyword>
<dbReference type="InterPro" id="IPR001789">
    <property type="entry name" value="Sig_transdc_resp-reg_receiver"/>
</dbReference>
<comment type="caution">
    <text evidence="7">The sequence shown here is derived from an EMBL/GenBank/DDBJ whole genome shotgun (WGS) entry which is preliminary data.</text>
</comment>
<dbReference type="PANTHER" id="PTHR43280:SF28">
    <property type="entry name" value="HTH-TYPE TRANSCRIPTIONAL ACTIVATOR RHAS"/>
    <property type="match status" value="1"/>
</dbReference>
<dbReference type="InterPro" id="IPR018060">
    <property type="entry name" value="HTH_AraC"/>
</dbReference>
<dbReference type="AlphaFoldDB" id="A0A927H409"/>
<dbReference type="InterPro" id="IPR020449">
    <property type="entry name" value="Tscrpt_reg_AraC-type_HTH"/>
</dbReference>
<sequence length="518" mass="58311">MRGTMLIVDDELIIRKGLAKLIDSNVTGWVVIGEADNGQEAIRKMTDLQPQLVLTDIRMPLADGLEVAKHAAQRMPETAVVILTGHRDFEYAQAALRYGVRDFLLKPCSEEELCRVLRKAYEAVREKDLSREKETRRNRQQEEQLLRSMLLRLPCEEEALRPVEGRLIGRELWLLRIATYVPESRGYRKQDMKLLQFAVGNIIEEMLNNRTKGHRWFPLEFNEIAFFLEKRETNASMLEETAAKLDELLGLDAVTSFCGVIERFGDAERLYGTKVSGRGEAARPAAGSAGKPSGALESFDEERVRTYAGELTSLLFLGRHAELQSYLARLAGNVADAGTEEEERKMNALSAAIALNEVIRKELGHKAADIGLGDRIGKLSRLQGREALSEWFGERLASFEQAFQSWLGERNSGSVEQAIRYVEEHYMKDCSLGAAAAHVHLSTNYFGNLFKRATGESFNAYVAGYRLKKAKLLLANTDMKIAEIAEAIGYMDSNYFATAFRQGEGMTPTEFRKSKNRH</sequence>
<dbReference type="InterPro" id="IPR011006">
    <property type="entry name" value="CheY-like_superfamily"/>
</dbReference>
<dbReference type="SMART" id="SM00448">
    <property type="entry name" value="REC"/>
    <property type="match status" value="1"/>
</dbReference>
<dbReference type="SUPFAM" id="SSF52172">
    <property type="entry name" value="CheY-like"/>
    <property type="match status" value="1"/>
</dbReference>
<keyword evidence="2" id="KW-0238">DNA-binding</keyword>
<dbReference type="GO" id="GO:0043565">
    <property type="term" value="F:sequence-specific DNA binding"/>
    <property type="evidence" value="ECO:0007669"/>
    <property type="project" value="InterPro"/>
</dbReference>
<dbReference type="Pfam" id="PF12833">
    <property type="entry name" value="HTH_18"/>
    <property type="match status" value="1"/>
</dbReference>
<evidence type="ECO:0000259" key="5">
    <source>
        <dbReference type="PROSITE" id="PS01124"/>
    </source>
</evidence>
<evidence type="ECO:0000313" key="7">
    <source>
        <dbReference type="EMBL" id="MBD2866973.1"/>
    </source>
</evidence>
<dbReference type="SUPFAM" id="SSF46689">
    <property type="entry name" value="Homeodomain-like"/>
    <property type="match status" value="2"/>
</dbReference>
<dbReference type="Gene3D" id="1.10.10.60">
    <property type="entry name" value="Homeodomain-like"/>
    <property type="match status" value="2"/>
</dbReference>
<dbReference type="InterPro" id="IPR018062">
    <property type="entry name" value="HTH_AraC-typ_CS"/>
</dbReference>
<evidence type="ECO:0000256" key="1">
    <source>
        <dbReference type="ARBA" id="ARBA00023015"/>
    </source>
</evidence>
<reference evidence="7" key="1">
    <citation type="submission" date="2020-09" db="EMBL/GenBank/DDBJ databases">
        <title>A novel bacterium of genus Paenibacillus, isolated from South China Sea.</title>
        <authorList>
            <person name="Huang H."/>
            <person name="Mo K."/>
            <person name="Hu Y."/>
        </authorList>
    </citation>
    <scope>NUCLEOTIDE SEQUENCE</scope>
    <source>
        <strain evidence="7">IB182493</strain>
    </source>
</reference>
<feature type="domain" description="Response regulatory" evidence="6">
    <location>
        <begin position="4"/>
        <end position="121"/>
    </location>
</feature>
<dbReference type="Pfam" id="PF00072">
    <property type="entry name" value="Response_reg"/>
    <property type="match status" value="1"/>
</dbReference>
<dbReference type="EMBL" id="JACXIY010000001">
    <property type="protein sequence ID" value="MBD2866973.1"/>
    <property type="molecule type" value="Genomic_DNA"/>
</dbReference>
<evidence type="ECO:0000256" key="3">
    <source>
        <dbReference type="ARBA" id="ARBA00023163"/>
    </source>
</evidence>
<feature type="domain" description="HTH araC/xylS-type" evidence="5">
    <location>
        <begin position="416"/>
        <end position="514"/>
    </location>
</feature>
<gene>
    <name evidence="7" type="ORF">IDH41_00175</name>
</gene>
<organism evidence="7 8">
    <name type="scientific">Paenibacillus arenilitoris</name>
    <dbReference type="NCBI Taxonomy" id="2772299"/>
    <lineage>
        <taxon>Bacteria</taxon>
        <taxon>Bacillati</taxon>
        <taxon>Bacillota</taxon>
        <taxon>Bacilli</taxon>
        <taxon>Bacillales</taxon>
        <taxon>Paenibacillaceae</taxon>
        <taxon>Paenibacillus</taxon>
    </lineage>
</organism>
<proteinExistence type="predicted"/>
<feature type="modified residue" description="4-aspartylphosphate" evidence="4">
    <location>
        <position position="56"/>
    </location>
</feature>
<dbReference type="CDD" id="cd17536">
    <property type="entry name" value="REC_YesN-like"/>
    <property type="match status" value="1"/>
</dbReference>
<dbReference type="GO" id="GO:0003700">
    <property type="term" value="F:DNA-binding transcription factor activity"/>
    <property type="evidence" value="ECO:0007669"/>
    <property type="project" value="InterPro"/>
</dbReference>
<accession>A0A927H409</accession>
<evidence type="ECO:0000256" key="4">
    <source>
        <dbReference type="PROSITE-ProRule" id="PRU00169"/>
    </source>
</evidence>